<proteinExistence type="predicted"/>
<name>A0A9N7YZL4_PLEPL</name>
<reference evidence="2" key="1">
    <citation type="submission" date="2020-03" db="EMBL/GenBank/DDBJ databases">
        <authorList>
            <person name="Weist P."/>
        </authorList>
    </citation>
    <scope>NUCLEOTIDE SEQUENCE</scope>
</reference>
<dbReference type="Proteomes" id="UP001153269">
    <property type="component" value="Unassembled WGS sequence"/>
</dbReference>
<comment type="caution">
    <text evidence="2">The sequence shown here is derived from an EMBL/GenBank/DDBJ whole genome shotgun (WGS) entry which is preliminary data.</text>
</comment>
<gene>
    <name evidence="2" type="ORF">PLEPLA_LOCUS31278</name>
</gene>
<protein>
    <submittedName>
        <fullName evidence="2">Uncharacterized protein</fullName>
    </submittedName>
</protein>
<evidence type="ECO:0000256" key="1">
    <source>
        <dbReference type="SAM" id="MobiDB-lite"/>
    </source>
</evidence>
<feature type="region of interest" description="Disordered" evidence="1">
    <location>
        <begin position="132"/>
        <end position="156"/>
    </location>
</feature>
<feature type="region of interest" description="Disordered" evidence="1">
    <location>
        <begin position="1"/>
        <end position="88"/>
    </location>
</feature>
<accession>A0A9N7YZL4</accession>
<organism evidence="2 3">
    <name type="scientific">Pleuronectes platessa</name>
    <name type="common">European plaice</name>
    <dbReference type="NCBI Taxonomy" id="8262"/>
    <lineage>
        <taxon>Eukaryota</taxon>
        <taxon>Metazoa</taxon>
        <taxon>Chordata</taxon>
        <taxon>Craniata</taxon>
        <taxon>Vertebrata</taxon>
        <taxon>Euteleostomi</taxon>
        <taxon>Actinopterygii</taxon>
        <taxon>Neopterygii</taxon>
        <taxon>Teleostei</taxon>
        <taxon>Neoteleostei</taxon>
        <taxon>Acanthomorphata</taxon>
        <taxon>Carangaria</taxon>
        <taxon>Pleuronectiformes</taxon>
        <taxon>Pleuronectoidei</taxon>
        <taxon>Pleuronectidae</taxon>
        <taxon>Pleuronectes</taxon>
    </lineage>
</organism>
<feature type="compositionally biased region" description="Basic and acidic residues" evidence="1">
    <location>
        <begin position="50"/>
        <end position="88"/>
    </location>
</feature>
<keyword evidence="3" id="KW-1185">Reference proteome</keyword>
<evidence type="ECO:0000313" key="2">
    <source>
        <dbReference type="EMBL" id="CAB1443562.1"/>
    </source>
</evidence>
<dbReference type="EMBL" id="CADEAL010003124">
    <property type="protein sequence ID" value="CAB1443562.1"/>
    <property type="molecule type" value="Genomic_DNA"/>
</dbReference>
<dbReference type="AlphaFoldDB" id="A0A9N7YZL4"/>
<sequence length="156" mass="17086">MPPYVNVSVLPCGPAPHPSPGGKATASAPPSIDPVPGRQQARRRRQIRMTSEKQDKRKPVDKETETQRDGHRDKRRETPPPRTLCHTDENLTPLDLIKLGWHGLSLLTGASPGRLFPLPSGTAIAANRRNGAGFQNASTGKYNEPDEPGELLTRFE</sequence>
<evidence type="ECO:0000313" key="3">
    <source>
        <dbReference type="Proteomes" id="UP001153269"/>
    </source>
</evidence>